<sequence length="51" mass="6211">MLWNLKNKKNKIYALAFSSASSENPVCAEKNRWLKDFFKFKLSYYIWIYVL</sequence>
<proteinExistence type="predicted"/>
<name>A0AA86MM99_9CLOT</name>
<protein>
    <submittedName>
        <fullName evidence="1">Uncharacterized protein</fullName>
    </submittedName>
</protein>
<dbReference type="EMBL" id="CAKJVE010000004">
    <property type="protein sequence ID" value="CAG9703423.1"/>
    <property type="molecule type" value="Genomic_DNA"/>
</dbReference>
<organism evidence="1 2">
    <name type="scientific">Clostridium neonatale</name>
    <dbReference type="NCBI Taxonomy" id="137838"/>
    <lineage>
        <taxon>Bacteria</taxon>
        <taxon>Bacillati</taxon>
        <taxon>Bacillota</taxon>
        <taxon>Clostridia</taxon>
        <taxon>Eubacteriales</taxon>
        <taxon>Clostridiaceae</taxon>
        <taxon>Clostridium</taxon>
    </lineage>
</organism>
<evidence type="ECO:0000313" key="2">
    <source>
        <dbReference type="Proteomes" id="UP000789738"/>
    </source>
</evidence>
<evidence type="ECO:0000313" key="1">
    <source>
        <dbReference type="EMBL" id="CAG9703423.1"/>
    </source>
</evidence>
<comment type="caution">
    <text evidence="1">The sequence shown here is derived from an EMBL/GenBank/DDBJ whole genome shotgun (WGS) entry which is preliminary data.</text>
</comment>
<reference evidence="1" key="1">
    <citation type="submission" date="2021-10" db="EMBL/GenBank/DDBJ databases">
        <authorList>
            <person name="Mesa V."/>
        </authorList>
    </citation>
    <scope>NUCLEOTIDE SEQUENCE</scope>
    <source>
        <strain evidence="1">CC3_PB</strain>
    </source>
</reference>
<gene>
    <name evidence="1" type="ORF">CNEO_40615</name>
</gene>
<dbReference type="AlphaFoldDB" id="A0AA86MM99"/>
<dbReference type="Proteomes" id="UP000789738">
    <property type="component" value="Unassembled WGS sequence"/>
</dbReference>
<accession>A0AA86MM99</accession>